<gene>
    <name evidence="8" type="ORF">KC01_LOCUS35905</name>
</gene>
<dbReference type="InterPro" id="IPR016024">
    <property type="entry name" value="ARM-type_fold"/>
</dbReference>
<dbReference type="SMART" id="SM00185">
    <property type="entry name" value="ARM"/>
    <property type="match status" value="6"/>
</dbReference>
<comment type="subcellular location">
    <subcellularLocation>
        <location evidence="1">Cell junction</location>
    </subcellularLocation>
</comment>
<evidence type="ECO:0000256" key="4">
    <source>
        <dbReference type="ARBA" id="ARBA00022889"/>
    </source>
</evidence>
<evidence type="ECO:0000256" key="3">
    <source>
        <dbReference type="ARBA" id="ARBA00022737"/>
    </source>
</evidence>
<keyword evidence="3" id="KW-0677">Repeat</keyword>
<dbReference type="GO" id="GO:0005912">
    <property type="term" value="C:adherens junction"/>
    <property type="evidence" value="ECO:0007669"/>
    <property type="project" value="TreeGrafter"/>
</dbReference>
<sequence length="716" mass="79268">MTSLDPLKSVMTIGNVEDTSLALPSVNQYRSGQQRVLEQVQKVRRSKSRHGSSRSGSTSLSPTEFIYDSVDSLKSPTSLYMNGNVITGNGFSQVDKYGGTLNWKSMNNLKGSHMRRNTESSFYQYGTHAPIGSVSHGKAMTSRSEPDLVHQRISTKGSSSPQKLSFQKSTHRERERPRSFHPPQHMHNVNGTVKSKSNKQVVRTVTTTKTLPKPAVPVQVQETKKKEFVCNGNSGATEITMKEAVEYLSKPDENFQHCGASYIQHNAYMDDNAKEEVLKYNGIPPMISLLRSPNSTLSQTASAALRNLSFKNIKAKEEIQHCGGITAAVALLQETDSTEMQKQLTGLLWNMSSADSLKPDLLKKALPVLMERVVLPYTTMGNNTDPEVFLHTTECLRNMSCTKQSYRQTMRNSRGLVDSLVSYVKDCIEAGKPDEKSLDNCVCTLHNLTFQLEAEAPALFTRITALANNLNRKNSHNDVGPIGCFSPQSKAPEHERYFDFAVIEEPRPSGAGWLIHSKTIQSYLTLLGSSQKEETQEASCGALQNLTLHDSIVSTVMSHTIVNKLNGLQVIGPLLKSDKVNLQRNVVSLVHNLTRNSSLHKALTRSVLPQLVAIIRSKEENKSDDTLAVACQAANCLFIKDPEMSKHLLNKDLINSLKDLSGNSFLPKSSKAASLLLYNLWSEKDTQSYLKKLGLNKSSFVNDITTAVHKSVQVVE</sequence>
<keyword evidence="9" id="KW-1185">Reference proteome</keyword>
<keyword evidence="4" id="KW-0130">Cell adhesion</keyword>
<dbReference type="PROSITE" id="PS50176">
    <property type="entry name" value="ARM_REPEAT"/>
    <property type="match status" value="1"/>
</dbReference>
<evidence type="ECO:0000256" key="1">
    <source>
        <dbReference type="ARBA" id="ARBA00004282"/>
    </source>
</evidence>
<feature type="region of interest" description="Disordered" evidence="7">
    <location>
        <begin position="151"/>
        <end position="199"/>
    </location>
</feature>
<dbReference type="Gene3D" id="1.25.10.10">
    <property type="entry name" value="Leucine-rich Repeat Variant"/>
    <property type="match status" value="1"/>
</dbReference>
<dbReference type="EMBL" id="OZ035828">
    <property type="protein sequence ID" value="CAL1609084.1"/>
    <property type="molecule type" value="Genomic_DNA"/>
</dbReference>
<dbReference type="InterPro" id="IPR011989">
    <property type="entry name" value="ARM-like"/>
</dbReference>
<accession>A0AAV2M707</accession>
<feature type="region of interest" description="Disordered" evidence="7">
    <location>
        <begin position="42"/>
        <end position="61"/>
    </location>
</feature>
<dbReference type="Pfam" id="PF00514">
    <property type="entry name" value="Arm"/>
    <property type="match status" value="3"/>
</dbReference>
<organism evidence="8 9">
    <name type="scientific">Knipowitschia caucasica</name>
    <name type="common">Caucasian dwarf goby</name>
    <name type="synonym">Pomatoschistus caucasicus</name>
    <dbReference type="NCBI Taxonomy" id="637954"/>
    <lineage>
        <taxon>Eukaryota</taxon>
        <taxon>Metazoa</taxon>
        <taxon>Chordata</taxon>
        <taxon>Craniata</taxon>
        <taxon>Vertebrata</taxon>
        <taxon>Euteleostomi</taxon>
        <taxon>Actinopterygii</taxon>
        <taxon>Neopterygii</taxon>
        <taxon>Teleostei</taxon>
        <taxon>Neoteleostei</taxon>
        <taxon>Acanthomorphata</taxon>
        <taxon>Gobiaria</taxon>
        <taxon>Gobiiformes</taxon>
        <taxon>Gobioidei</taxon>
        <taxon>Gobiidae</taxon>
        <taxon>Gobiinae</taxon>
        <taxon>Knipowitschia</taxon>
    </lineage>
</organism>
<dbReference type="GO" id="GO:0005737">
    <property type="term" value="C:cytoplasm"/>
    <property type="evidence" value="ECO:0007669"/>
    <property type="project" value="TreeGrafter"/>
</dbReference>
<evidence type="ECO:0000256" key="2">
    <source>
        <dbReference type="ARBA" id="ARBA00005462"/>
    </source>
</evidence>
<name>A0AAV2M707_KNICA</name>
<comment type="similarity">
    <text evidence="2">Belongs to the beta-catenin family.</text>
</comment>
<protein>
    <submittedName>
        <fullName evidence="8">Uncharacterized protein</fullName>
    </submittedName>
</protein>
<evidence type="ECO:0000313" key="8">
    <source>
        <dbReference type="EMBL" id="CAL1609084.1"/>
    </source>
</evidence>
<dbReference type="SUPFAM" id="SSF48371">
    <property type="entry name" value="ARM repeat"/>
    <property type="match status" value="1"/>
</dbReference>
<dbReference type="PANTHER" id="PTHR10372">
    <property type="entry name" value="PLAKOPHILLIN-RELATED"/>
    <property type="match status" value="1"/>
</dbReference>
<dbReference type="GO" id="GO:0005886">
    <property type="term" value="C:plasma membrane"/>
    <property type="evidence" value="ECO:0007669"/>
    <property type="project" value="TreeGrafter"/>
</dbReference>
<feature type="compositionally biased region" description="Polar residues" evidence="7">
    <location>
        <begin position="152"/>
        <end position="168"/>
    </location>
</feature>
<dbReference type="GO" id="GO:0098609">
    <property type="term" value="P:cell-cell adhesion"/>
    <property type="evidence" value="ECO:0007669"/>
    <property type="project" value="InterPro"/>
</dbReference>
<feature type="repeat" description="ARM" evidence="6">
    <location>
        <begin position="281"/>
        <end position="323"/>
    </location>
</feature>
<feature type="compositionally biased region" description="Basic residues" evidence="7">
    <location>
        <begin position="42"/>
        <end position="52"/>
    </location>
</feature>
<dbReference type="InterPro" id="IPR000225">
    <property type="entry name" value="Armadillo"/>
</dbReference>
<dbReference type="PANTHER" id="PTHR10372:SF3">
    <property type="entry name" value="PLAKOPHILIN-1"/>
    <property type="match status" value="1"/>
</dbReference>
<reference evidence="8 9" key="1">
    <citation type="submission" date="2024-04" db="EMBL/GenBank/DDBJ databases">
        <authorList>
            <person name="Waldvogel A.-M."/>
            <person name="Schoenle A."/>
        </authorList>
    </citation>
    <scope>NUCLEOTIDE SEQUENCE [LARGE SCALE GENOMIC DNA]</scope>
</reference>
<dbReference type="GO" id="GO:0005634">
    <property type="term" value="C:nucleus"/>
    <property type="evidence" value="ECO:0007669"/>
    <property type="project" value="TreeGrafter"/>
</dbReference>
<dbReference type="AlphaFoldDB" id="A0AAV2M707"/>
<dbReference type="InterPro" id="IPR028435">
    <property type="entry name" value="Plakophilin/d_Catenin"/>
</dbReference>
<evidence type="ECO:0000256" key="6">
    <source>
        <dbReference type="PROSITE-ProRule" id="PRU00259"/>
    </source>
</evidence>
<dbReference type="Proteomes" id="UP001497482">
    <property type="component" value="Chromosome 6"/>
</dbReference>
<evidence type="ECO:0000256" key="7">
    <source>
        <dbReference type="SAM" id="MobiDB-lite"/>
    </source>
</evidence>
<evidence type="ECO:0000256" key="5">
    <source>
        <dbReference type="ARBA" id="ARBA00022949"/>
    </source>
</evidence>
<evidence type="ECO:0000313" key="9">
    <source>
        <dbReference type="Proteomes" id="UP001497482"/>
    </source>
</evidence>
<proteinExistence type="inferred from homology"/>
<keyword evidence="5" id="KW-0965">Cell junction</keyword>